<dbReference type="Pfam" id="PF02898">
    <property type="entry name" value="NO_synthase"/>
    <property type="match status" value="1"/>
</dbReference>
<comment type="cofactor">
    <cofactor evidence="2">
        <name>heme b</name>
        <dbReference type="ChEBI" id="CHEBI:60344"/>
    </cofactor>
</comment>
<dbReference type="PRINTS" id="PR00369">
    <property type="entry name" value="FLAVODOXIN"/>
</dbReference>
<keyword evidence="6" id="KW-0349">Heme</keyword>
<keyword evidence="9" id="KW-0521">NADP</keyword>
<keyword evidence="8" id="KW-0479">Metal-binding</keyword>
<dbReference type="GO" id="GO:0005516">
    <property type="term" value="F:calmodulin binding"/>
    <property type="evidence" value="ECO:0007669"/>
    <property type="project" value="UniProtKB-KW"/>
</dbReference>
<comment type="caution">
    <text evidence="14">The sequence shown here is derived from an EMBL/GenBank/DDBJ whole genome shotgun (WGS) entry which is preliminary data.</text>
</comment>
<dbReference type="PROSITE" id="PS50902">
    <property type="entry name" value="FLAVODOXIN_LIKE"/>
    <property type="match status" value="1"/>
</dbReference>
<dbReference type="EC" id="1.14.13.39" evidence="5"/>
<dbReference type="InterPro" id="IPR044940">
    <property type="entry name" value="NOS_dom_2"/>
</dbReference>
<comment type="similarity">
    <text evidence="4">Belongs to the NOS family.</text>
</comment>
<dbReference type="InterPro" id="IPR004030">
    <property type="entry name" value="NOS_N"/>
</dbReference>
<feature type="domain" description="Flavodoxin-like" evidence="13">
    <location>
        <begin position="348"/>
        <end position="522"/>
    </location>
</feature>
<dbReference type="InterPro" id="IPR036119">
    <property type="entry name" value="NOS_N_sf"/>
</dbReference>
<keyword evidence="10" id="KW-0112">Calmodulin-binding</keyword>
<evidence type="ECO:0000256" key="5">
    <source>
        <dbReference type="ARBA" id="ARBA00012989"/>
    </source>
</evidence>
<evidence type="ECO:0000256" key="4">
    <source>
        <dbReference type="ARBA" id="ARBA00006267"/>
    </source>
</evidence>
<keyword evidence="15" id="KW-1185">Reference proteome</keyword>
<dbReference type="GO" id="GO:0046872">
    <property type="term" value="F:metal ion binding"/>
    <property type="evidence" value="ECO:0007669"/>
    <property type="project" value="UniProtKB-KW"/>
</dbReference>
<keyword evidence="7" id="KW-0285">Flavoprotein</keyword>
<evidence type="ECO:0000256" key="3">
    <source>
        <dbReference type="ARBA" id="ARBA00001974"/>
    </source>
</evidence>
<dbReference type="Gene3D" id="3.90.340.10">
    <property type="entry name" value="Nitric Oxide Synthase, Chain A, domain 1"/>
    <property type="match status" value="1"/>
</dbReference>
<dbReference type="Gene3D" id="3.90.440.10">
    <property type="entry name" value="Nitric Oxide Synthase,Heme Domain,Chain A domain 2"/>
    <property type="match status" value="1"/>
</dbReference>
<keyword evidence="11" id="KW-0560">Oxidoreductase</keyword>
<gene>
    <name evidence="14" type="ORF">XAT740_LOCUS60519</name>
</gene>
<reference evidence="14" key="1">
    <citation type="submission" date="2021-02" db="EMBL/GenBank/DDBJ databases">
        <authorList>
            <person name="Nowell W R."/>
        </authorList>
    </citation>
    <scope>NUCLEOTIDE SEQUENCE</scope>
</reference>
<dbReference type="GO" id="GO:0006809">
    <property type="term" value="P:nitric oxide biosynthetic process"/>
    <property type="evidence" value="ECO:0007669"/>
    <property type="project" value="InterPro"/>
</dbReference>
<comment type="cofactor">
    <cofactor evidence="3">
        <name>FAD</name>
        <dbReference type="ChEBI" id="CHEBI:57692"/>
    </cofactor>
</comment>
<dbReference type="PANTHER" id="PTHR43410:SF1">
    <property type="entry name" value="NITRIC OXIDE SYNTHASE"/>
    <property type="match status" value="1"/>
</dbReference>
<dbReference type="GO" id="GO:0010181">
    <property type="term" value="F:FMN binding"/>
    <property type="evidence" value="ECO:0007669"/>
    <property type="project" value="InterPro"/>
</dbReference>
<dbReference type="InterPro" id="IPR044944">
    <property type="entry name" value="NOS_dom_3"/>
</dbReference>
<accession>A0A816H3A5</accession>
<evidence type="ECO:0000256" key="11">
    <source>
        <dbReference type="ARBA" id="ARBA00023002"/>
    </source>
</evidence>
<dbReference type="PANTHER" id="PTHR43410">
    <property type="entry name" value="NITRIC OXIDE SYNTHASE OXYGENASE"/>
    <property type="match status" value="1"/>
</dbReference>
<dbReference type="AlphaFoldDB" id="A0A816H3A5"/>
<dbReference type="Pfam" id="PF00258">
    <property type="entry name" value="Flavodoxin_1"/>
    <property type="match status" value="1"/>
</dbReference>
<feature type="non-terminal residue" evidence="14">
    <location>
        <position position="1"/>
    </location>
</feature>
<dbReference type="InterPro" id="IPR001094">
    <property type="entry name" value="Flavdoxin-like"/>
</dbReference>
<evidence type="ECO:0000256" key="1">
    <source>
        <dbReference type="ARBA" id="ARBA00001917"/>
    </source>
</evidence>
<dbReference type="Proteomes" id="UP000663828">
    <property type="component" value="Unassembled WGS sequence"/>
</dbReference>
<dbReference type="InterPro" id="IPR044943">
    <property type="entry name" value="NOS_dom_1"/>
</dbReference>
<feature type="non-terminal residue" evidence="14">
    <location>
        <position position="528"/>
    </location>
</feature>
<dbReference type="GO" id="GO:0004517">
    <property type="term" value="F:nitric-oxide synthase activity"/>
    <property type="evidence" value="ECO:0007669"/>
    <property type="project" value="UniProtKB-EC"/>
</dbReference>
<evidence type="ECO:0000313" key="14">
    <source>
        <dbReference type="EMBL" id="CAF1680816.1"/>
    </source>
</evidence>
<dbReference type="Gene3D" id="3.90.1230.10">
    <property type="entry name" value="Nitric Oxide Synthase, Chain A, domain 3"/>
    <property type="match status" value="1"/>
</dbReference>
<dbReference type="Gene3D" id="3.40.50.360">
    <property type="match status" value="1"/>
</dbReference>
<dbReference type="InterPro" id="IPR050607">
    <property type="entry name" value="NOS"/>
</dbReference>
<evidence type="ECO:0000256" key="6">
    <source>
        <dbReference type="ARBA" id="ARBA00022617"/>
    </source>
</evidence>
<name>A0A816H3A5_ADIRI</name>
<evidence type="ECO:0000256" key="12">
    <source>
        <dbReference type="ARBA" id="ARBA00023004"/>
    </source>
</evidence>
<protein>
    <recommendedName>
        <fullName evidence="5">nitric-oxide synthase (NADPH)</fullName>
        <ecNumber evidence="5">1.14.13.39</ecNumber>
    </recommendedName>
</protein>
<dbReference type="InterPro" id="IPR029039">
    <property type="entry name" value="Flavoprotein-like_sf"/>
</dbReference>
<evidence type="ECO:0000256" key="8">
    <source>
        <dbReference type="ARBA" id="ARBA00022723"/>
    </source>
</evidence>
<organism evidence="14 15">
    <name type="scientific">Adineta ricciae</name>
    <name type="common">Rotifer</name>
    <dbReference type="NCBI Taxonomy" id="249248"/>
    <lineage>
        <taxon>Eukaryota</taxon>
        <taxon>Metazoa</taxon>
        <taxon>Spiralia</taxon>
        <taxon>Gnathifera</taxon>
        <taxon>Rotifera</taxon>
        <taxon>Eurotatoria</taxon>
        <taxon>Bdelloidea</taxon>
        <taxon>Adinetida</taxon>
        <taxon>Adinetidae</taxon>
        <taxon>Adineta</taxon>
    </lineage>
</organism>
<keyword evidence="12" id="KW-0408">Iron</keyword>
<evidence type="ECO:0000259" key="13">
    <source>
        <dbReference type="PROSITE" id="PS50902"/>
    </source>
</evidence>
<dbReference type="SUPFAM" id="SSF52218">
    <property type="entry name" value="Flavoproteins"/>
    <property type="match status" value="1"/>
</dbReference>
<evidence type="ECO:0000256" key="7">
    <source>
        <dbReference type="ARBA" id="ARBA00022643"/>
    </source>
</evidence>
<dbReference type="SUPFAM" id="SSF56512">
    <property type="entry name" value="Nitric oxide (NO) synthase oxygenase domain"/>
    <property type="match status" value="1"/>
</dbReference>
<dbReference type="InterPro" id="IPR008254">
    <property type="entry name" value="Flavodoxin/NO_synth"/>
</dbReference>
<comment type="cofactor">
    <cofactor evidence="1">
        <name>FMN</name>
        <dbReference type="ChEBI" id="CHEBI:58210"/>
    </cofactor>
</comment>
<evidence type="ECO:0000313" key="15">
    <source>
        <dbReference type="Proteomes" id="UP000663828"/>
    </source>
</evidence>
<evidence type="ECO:0000256" key="10">
    <source>
        <dbReference type="ARBA" id="ARBA00022860"/>
    </source>
</evidence>
<keyword evidence="7" id="KW-0288">FMN</keyword>
<evidence type="ECO:0000256" key="2">
    <source>
        <dbReference type="ARBA" id="ARBA00001970"/>
    </source>
</evidence>
<evidence type="ECO:0000256" key="9">
    <source>
        <dbReference type="ARBA" id="ARBA00022857"/>
    </source>
</evidence>
<dbReference type="EMBL" id="CAJNOR010015010">
    <property type="protein sequence ID" value="CAF1680816.1"/>
    <property type="molecule type" value="Genomic_DNA"/>
</dbReference>
<sequence>RCINRLFWRSLIIIDCRHVKTNDEMFKEICDHIRFAYNGGTLQASSLVMNPHSRLWSTQYFRYACYEQQDGTLLGDPMNRDLTAVAMKLGWNRAENERTQWDFLPIIVQVDPCQPPSWYELPDDLKLEVLLSHRDPKYDAAIKQLGLRWVAQPYVADKAIEIGGLLYRCVPFSGWFMETEIGRDLCDVQRYNFIPKLAKLLNLDVTSAANSQLNIDRIYVEINAAALYSFEKAKISIVDHHTAAAGFMKFFKQEVAQRGNTPGDWVWLVPPISGGMSSLFHQEMLNYIVKPRILDQHDPWKNYQPFIRQEQTLLMSSTKRVRHRWLLIRSACAIIGFALTAMKQRISIHVLYASASGTAQSYAEQMTKRLLITGYNAKLSELDSFPFQQPPPPSTPTSSARSIVFIITSTFGQGNAPEGGQKLEQWLQTQSDKNTNDNRTRLRPNLSASFQQINARDEVSLHWCSYAVCAIGSSAYPFFCGFGKLVDRTFQLLGAQRLAPMATCDALNQQYKSYNEWEENTIETLKKA</sequence>
<proteinExistence type="inferred from homology"/>